<name>A0A3R7GB07_CLOSI</name>
<evidence type="ECO:0000313" key="3">
    <source>
        <dbReference type="Proteomes" id="UP000286415"/>
    </source>
</evidence>
<evidence type="ECO:0000313" key="2">
    <source>
        <dbReference type="EMBL" id="KAG5455312.1"/>
    </source>
</evidence>
<reference evidence="2 3" key="1">
    <citation type="journal article" date="2018" name="Biotechnol. Adv.">
        <title>Improved genomic resources and new bioinformatic workflow for the carcinogenic parasite Clonorchis sinensis: Biotechnological implications.</title>
        <authorList>
            <person name="Wang D."/>
            <person name="Korhonen P.K."/>
            <person name="Gasser R.B."/>
            <person name="Young N.D."/>
        </authorList>
    </citation>
    <scope>NUCLEOTIDE SEQUENCE [LARGE SCALE GENOMIC DNA]</scope>
    <source>
        <strain evidence="2">Cs-k2</strain>
    </source>
</reference>
<comment type="caution">
    <text evidence="2">The sequence shown here is derived from an EMBL/GenBank/DDBJ whole genome shotgun (WGS) entry which is preliminary data.</text>
</comment>
<feature type="region of interest" description="Disordered" evidence="1">
    <location>
        <begin position="1"/>
        <end position="25"/>
    </location>
</feature>
<evidence type="ECO:0000256" key="1">
    <source>
        <dbReference type="SAM" id="MobiDB-lite"/>
    </source>
</evidence>
<accession>A0A3R7GB07</accession>
<feature type="compositionally biased region" description="Basic residues" evidence="1">
    <location>
        <begin position="12"/>
        <end position="25"/>
    </location>
</feature>
<reference evidence="2 3" key="2">
    <citation type="journal article" date="2021" name="Genomics">
        <title>High-quality reference genome for Clonorchis sinensis.</title>
        <authorList>
            <person name="Young N.D."/>
            <person name="Stroehlein A.J."/>
            <person name="Kinkar L."/>
            <person name="Wang T."/>
            <person name="Sohn W.M."/>
            <person name="Chang B.C.H."/>
            <person name="Kaur P."/>
            <person name="Weisz D."/>
            <person name="Dudchenko O."/>
            <person name="Aiden E.L."/>
            <person name="Korhonen P.K."/>
            <person name="Gasser R.B."/>
        </authorList>
    </citation>
    <scope>NUCLEOTIDE SEQUENCE [LARGE SCALE GENOMIC DNA]</scope>
    <source>
        <strain evidence="2">Cs-k2</strain>
    </source>
</reference>
<gene>
    <name evidence="2" type="ORF">CSKR_105136</name>
</gene>
<proteinExistence type="predicted"/>
<dbReference type="AlphaFoldDB" id="A0A3R7GB07"/>
<protein>
    <submittedName>
        <fullName evidence="2">Uncharacterized protein</fullName>
    </submittedName>
</protein>
<dbReference type="InParanoid" id="A0A3R7GB07"/>
<organism evidence="2 3">
    <name type="scientific">Clonorchis sinensis</name>
    <name type="common">Chinese liver fluke</name>
    <dbReference type="NCBI Taxonomy" id="79923"/>
    <lineage>
        <taxon>Eukaryota</taxon>
        <taxon>Metazoa</taxon>
        <taxon>Spiralia</taxon>
        <taxon>Lophotrochozoa</taxon>
        <taxon>Platyhelminthes</taxon>
        <taxon>Trematoda</taxon>
        <taxon>Digenea</taxon>
        <taxon>Opisthorchiida</taxon>
        <taxon>Opisthorchiata</taxon>
        <taxon>Opisthorchiidae</taxon>
        <taxon>Clonorchis</taxon>
    </lineage>
</organism>
<keyword evidence="3" id="KW-1185">Reference proteome</keyword>
<dbReference type="Proteomes" id="UP000286415">
    <property type="component" value="Unassembled WGS sequence"/>
</dbReference>
<sequence length="185" mass="21234">MKHEGWDTARLPKPRQAKSRGRGRVRTTERLSYHMTTTGRLLPKDRFPVFEKYTHLQINLVFARDSPGTQLNLPFVMCVQATECAAQGRLMFHASLWCGLTGIITPEQEDDRSNESEMVQRLRRELADRKVHGSNPISASWLFPSRLEQPSIISDPVRYSSGVTARHREDATVGQFFLFSPIHRE</sequence>
<dbReference type="EMBL" id="NIRI02000005">
    <property type="protein sequence ID" value="KAG5455312.1"/>
    <property type="molecule type" value="Genomic_DNA"/>
</dbReference>